<dbReference type="InterPro" id="IPR043561">
    <property type="entry name" value="LHW-like"/>
</dbReference>
<organism evidence="5 6">
    <name type="scientific">Marchantia polymorpha subsp. ruderalis</name>
    <dbReference type="NCBI Taxonomy" id="1480154"/>
    <lineage>
        <taxon>Eukaryota</taxon>
        <taxon>Viridiplantae</taxon>
        <taxon>Streptophyta</taxon>
        <taxon>Embryophyta</taxon>
        <taxon>Marchantiophyta</taxon>
        <taxon>Marchantiopsida</taxon>
        <taxon>Marchantiidae</taxon>
        <taxon>Marchantiales</taxon>
        <taxon>Marchantiaceae</taxon>
        <taxon>Marchantia</taxon>
    </lineage>
</organism>
<evidence type="ECO:0000259" key="4">
    <source>
        <dbReference type="PROSITE" id="PS50888"/>
    </source>
</evidence>
<dbReference type="InterPro" id="IPR025610">
    <property type="entry name" value="MYC/MYB_N"/>
</dbReference>
<feature type="domain" description="BHLH" evidence="4">
    <location>
        <begin position="865"/>
        <end position="914"/>
    </location>
</feature>
<dbReference type="EMBL" id="LVLJ01003422">
    <property type="protein sequence ID" value="OAE21526.1"/>
    <property type="molecule type" value="Genomic_DNA"/>
</dbReference>
<dbReference type="GO" id="GO:0046983">
    <property type="term" value="F:protein dimerization activity"/>
    <property type="evidence" value="ECO:0007669"/>
    <property type="project" value="InterPro"/>
</dbReference>
<feature type="compositionally biased region" description="Polar residues" evidence="3">
    <location>
        <begin position="745"/>
        <end position="763"/>
    </location>
</feature>
<comment type="caution">
    <text evidence="5">The sequence shown here is derived from an EMBL/GenBank/DDBJ whole genome shotgun (WGS) entry which is preliminary data.</text>
</comment>
<gene>
    <name evidence="5" type="ORF">AXG93_2116s1420</name>
</gene>
<evidence type="ECO:0000256" key="2">
    <source>
        <dbReference type="ARBA" id="ARBA00023163"/>
    </source>
</evidence>
<dbReference type="Pfam" id="PF23176">
    <property type="entry name" value="bHLH_LHW"/>
    <property type="match status" value="1"/>
</dbReference>
<dbReference type="InterPro" id="IPR011598">
    <property type="entry name" value="bHLH_dom"/>
</dbReference>
<sequence length="1119" mass="121697">MAMVLQQALRGLCYKSGWSYAVFWKLKRRSRMVLTWEDGFYEFSKPSAVSSFDSMQTTGGFNMMNSGRPGTDPLAPDVPGAEDEIGLAVARMSYHVYSLGEGIIGRVAFTGKHQWVFGERGSTGEGTGTGRSTGRAINEKYPAGWQQQFTAGIKTIAVVAVPQGVVQLGSTQIVMEDLTLVSHVRGLFGTLQSVPGAFLSDYVPDSQGGRVHVPCSVVMPLPMLIPMGATNETTRSANVTHLHPGQLSMNNVPQIPTTAVVSGSYDLMNLCKASVPARAHLSNPFRTSSVNPLSLQTSRIMPSPHVNKDSTSSNNSLLSTVSMAVGNRKGLSNIPFTSVHCAPSTESASVASLGSGNWNSPPAMPSVAQSKTGGLFDRRLHADHRLRHQLQTSLPVCGVKSYQDTVLTTTKGPSQQTSICVTSSPITTGGGVDCKPTRTFGQEAFRAMESCNTESTLKTAGFTGGALDTKGLREQSQLYNRNHGELLQGQSRRSSPNVEMSNLEMPSKACLTAPTEGLLSHAGKWAHTVTTGPHSEVTKVSVNNVSQSDDKRNTNTYSQVREDEKVCKQVYVQSPPKFADVAGFSNQSVPISKGSGSSLQGIQVCTEGGRNVQVRSQISDRAWNESPKAEWDCFSGLLNPFPIGDELSQALRPASLRECDRDLFSNLHPVHVPDDVRENSSVKTVGETKLLTDSGEGKCARNTVMDYDIFQAISDAVLMDSRSEPLLEAMVAGVSNAPSAPSPSKVGSCSHEPNLSGGNSTLSGEPESMRQRNDTYRSGSSGDTLEYDTAGGISPCKTEMEYEKFASCGIDFQRESMLKASQNSMRMSGDEGQKRSDDELAPYDNVLPAKRQEEFGKVANSRKRPKLGDTLRPRPKDRQQIQDRVRELREIVPNACKCSIDSLLERTIRHMHFLQSVTQHGGNWKNFGGLKTVDLEEFVISDLSYREEEDAECLSVDCKAYPDMQGGEKEKSEVGPICDLKFDKPNNGCPIVVENTNQPRQMLVEMLCEERGLFLEIAETVRGLGLTILKGAMESRSGKTWARFVVEATSRDIHRVEVLWYLMQLIQPTSALLPSYGRPSNFADPGCLYGAAHDSTSGSMTSSFPHMLRPSVPLQMTAR</sequence>
<reference evidence="5" key="1">
    <citation type="submission" date="2016-03" db="EMBL/GenBank/DDBJ databases">
        <title>Mechanisms controlling the formation of the plant cell surface in tip-growing cells are functionally conserved among land plants.</title>
        <authorList>
            <person name="Honkanen S."/>
            <person name="Jones V.A."/>
            <person name="Morieri G."/>
            <person name="Champion C."/>
            <person name="Hetherington A.J."/>
            <person name="Kelly S."/>
            <person name="Saint-Marcoux D."/>
            <person name="Proust H."/>
            <person name="Prescott H."/>
            <person name="Dolan L."/>
        </authorList>
    </citation>
    <scope>NUCLEOTIDE SEQUENCE [LARGE SCALE GENOMIC DNA]</scope>
    <source>
        <tissue evidence="5">Whole gametophyte</tissue>
    </source>
</reference>
<evidence type="ECO:0000256" key="3">
    <source>
        <dbReference type="SAM" id="MobiDB-lite"/>
    </source>
</evidence>
<keyword evidence="6" id="KW-1185">Reference proteome</keyword>
<dbReference type="Pfam" id="PF14215">
    <property type="entry name" value="bHLH-MYC_N"/>
    <property type="match status" value="1"/>
</dbReference>
<name>A0A176VNX9_MARPO</name>
<keyword evidence="2" id="KW-0804">Transcription</keyword>
<protein>
    <recommendedName>
        <fullName evidence="4">BHLH domain-containing protein</fullName>
    </recommendedName>
</protein>
<feature type="region of interest" description="Disordered" evidence="3">
    <location>
        <begin position="735"/>
        <end position="792"/>
    </location>
</feature>
<feature type="region of interest" description="Disordered" evidence="3">
    <location>
        <begin position="857"/>
        <end position="881"/>
    </location>
</feature>
<proteinExistence type="predicted"/>
<dbReference type="AlphaFoldDB" id="A0A176VNX9"/>
<dbReference type="PANTHER" id="PTHR46196">
    <property type="entry name" value="TRANSCRIPTION FACTOR BHLH155-LIKE ISOFORM X1-RELATED"/>
    <property type="match status" value="1"/>
</dbReference>
<evidence type="ECO:0000256" key="1">
    <source>
        <dbReference type="ARBA" id="ARBA00023015"/>
    </source>
</evidence>
<feature type="compositionally biased region" description="Basic and acidic residues" evidence="3">
    <location>
        <begin position="866"/>
        <end position="881"/>
    </location>
</feature>
<evidence type="ECO:0000313" key="6">
    <source>
        <dbReference type="Proteomes" id="UP000077202"/>
    </source>
</evidence>
<accession>A0A176VNX9</accession>
<dbReference type="GO" id="GO:0003700">
    <property type="term" value="F:DNA-binding transcription factor activity"/>
    <property type="evidence" value="ECO:0007669"/>
    <property type="project" value="InterPro"/>
</dbReference>
<dbReference type="PANTHER" id="PTHR46196:SF3">
    <property type="entry name" value="TRANSCRIPTION FACTOR LHW-LIKE ISOFORM X1"/>
    <property type="match status" value="1"/>
</dbReference>
<dbReference type="Proteomes" id="UP000077202">
    <property type="component" value="Unassembled WGS sequence"/>
</dbReference>
<dbReference type="PROSITE" id="PS50888">
    <property type="entry name" value="BHLH"/>
    <property type="match status" value="1"/>
</dbReference>
<evidence type="ECO:0000313" key="5">
    <source>
        <dbReference type="EMBL" id="OAE21526.1"/>
    </source>
</evidence>
<keyword evidence="1" id="KW-0805">Transcription regulation</keyword>